<dbReference type="InterPro" id="IPR013105">
    <property type="entry name" value="TPR_2"/>
</dbReference>
<evidence type="ECO:0000256" key="2">
    <source>
        <dbReference type="ARBA" id="ARBA00022803"/>
    </source>
</evidence>
<dbReference type="AlphaFoldDB" id="X0UNS4"/>
<dbReference type="PROSITE" id="PS50005">
    <property type="entry name" value="TPR"/>
    <property type="match status" value="1"/>
</dbReference>
<comment type="caution">
    <text evidence="3">The sequence shown here is derived from an EMBL/GenBank/DDBJ whole genome shotgun (WGS) entry which is preliminary data.</text>
</comment>
<keyword evidence="1" id="KW-0677">Repeat</keyword>
<keyword evidence="2" id="KW-0802">TPR repeat</keyword>
<dbReference type="SMART" id="SM00028">
    <property type="entry name" value="TPR"/>
    <property type="match status" value="1"/>
</dbReference>
<protein>
    <submittedName>
        <fullName evidence="3">Uncharacterized protein</fullName>
    </submittedName>
</protein>
<proteinExistence type="predicted"/>
<dbReference type="Pfam" id="PF07719">
    <property type="entry name" value="TPR_2"/>
    <property type="match status" value="1"/>
</dbReference>
<dbReference type="Gene3D" id="1.25.40.10">
    <property type="entry name" value="Tetratricopeptide repeat domain"/>
    <property type="match status" value="1"/>
</dbReference>
<dbReference type="InterPro" id="IPR011990">
    <property type="entry name" value="TPR-like_helical_dom_sf"/>
</dbReference>
<evidence type="ECO:0000256" key="1">
    <source>
        <dbReference type="ARBA" id="ARBA00022737"/>
    </source>
</evidence>
<dbReference type="EMBL" id="BARS01010135">
    <property type="protein sequence ID" value="GAF90145.1"/>
    <property type="molecule type" value="Genomic_DNA"/>
</dbReference>
<gene>
    <name evidence="3" type="ORF">S01H1_18876</name>
</gene>
<sequence length="320" mass="35633">GNGDVIRVSPVAGEGTDVGWLEFGLLFHDEGNGLEFHGYSPENEEDEVEIRPREFVILSLWVRMSAPPETGRLFIQDRTDEWQQSNVVINSTSWQRYEVLKEIRQGATDVTIGVHWRPKTEGDWLEIRDMRVMVATPAAVEWLKQGWTHYAQSEYEQAIAAFEQAVALDEATNIEGWAGKGLSHLALGQYSEGVEILAPVVAAPADLTPGQLALVYTALESAYCQMGLTRECRWTHQRIDAYLRAAKGNTLSSFVMKLMNLGYVDSRHESYSLPFNWQGPDTVGLKDLTQTAAPLGVSGHRGDFTFSRVSGEDGDADVIR</sequence>
<dbReference type="SUPFAM" id="SSF48452">
    <property type="entry name" value="TPR-like"/>
    <property type="match status" value="1"/>
</dbReference>
<accession>X0UNS4</accession>
<reference evidence="3" key="1">
    <citation type="journal article" date="2014" name="Front. Microbiol.">
        <title>High frequency of phylogenetically diverse reductive dehalogenase-homologous genes in deep subseafloor sedimentary metagenomes.</title>
        <authorList>
            <person name="Kawai M."/>
            <person name="Futagami T."/>
            <person name="Toyoda A."/>
            <person name="Takaki Y."/>
            <person name="Nishi S."/>
            <person name="Hori S."/>
            <person name="Arai W."/>
            <person name="Tsubouchi T."/>
            <person name="Morono Y."/>
            <person name="Uchiyama I."/>
            <person name="Ito T."/>
            <person name="Fujiyama A."/>
            <person name="Inagaki F."/>
            <person name="Takami H."/>
        </authorList>
    </citation>
    <scope>NUCLEOTIDE SEQUENCE</scope>
    <source>
        <strain evidence="3">Expedition CK06-06</strain>
    </source>
</reference>
<dbReference type="InterPro" id="IPR019734">
    <property type="entry name" value="TPR_rpt"/>
</dbReference>
<evidence type="ECO:0000313" key="3">
    <source>
        <dbReference type="EMBL" id="GAF90145.1"/>
    </source>
</evidence>
<feature type="non-terminal residue" evidence="3">
    <location>
        <position position="1"/>
    </location>
</feature>
<feature type="non-terminal residue" evidence="3">
    <location>
        <position position="320"/>
    </location>
</feature>
<organism evidence="3">
    <name type="scientific">marine sediment metagenome</name>
    <dbReference type="NCBI Taxonomy" id="412755"/>
    <lineage>
        <taxon>unclassified sequences</taxon>
        <taxon>metagenomes</taxon>
        <taxon>ecological metagenomes</taxon>
    </lineage>
</organism>
<name>X0UNS4_9ZZZZ</name>